<comment type="caution">
    <text evidence="2">The sequence shown here is derived from an EMBL/GenBank/DDBJ whole genome shotgun (WGS) entry which is preliminary data.</text>
</comment>
<evidence type="ECO:0000256" key="1">
    <source>
        <dbReference type="SAM" id="Phobius"/>
    </source>
</evidence>
<proteinExistence type="predicted"/>
<gene>
    <name evidence="2" type="ORF">CEPIT_LOCUS18319</name>
</gene>
<keyword evidence="1" id="KW-0812">Transmembrane</keyword>
<keyword evidence="1" id="KW-0472">Membrane</keyword>
<protein>
    <recommendedName>
        <fullName evidence="4">Secreted protein</fullName>
    </recommendedName>
</protein>
<keyword evidence="3" id="KW-1185">Reference proteome</keyword>
<dbReference type="AlphaFoldDB" id="A0AAV0DVB3"/>
<feature type="transmembrane region" description="Helical" evidence="1">
    <location>
        <begin position="6"/>
        <end position="28"/>
    </location>
</feature>
<evidence type="ECO:0000313" key="2">
    <source>
        <dbReference type="EMBL" id="CAH9108362.1"/>
    </source>
</evidence>
<sequence length="113" mass="12607">MSEFCFNFVSFCLCFSFELHVVLGVLFFSSRKFFAFKSGDEKSGLPVIGSVKPITGSTILIASTEVIVSKDGSRVDGRHKTFYHFVSYFISNCIVSHKNLHCIVSQLANILLI</sequence>
<evidence type="ECO:0008006" key="4">
    <source>
        <dbReference type="Google" id="ProtNLM"/>
    </source>
</evidence>
<evidence type="ECO:0000313" key="3">
    <source>
        <dbReference type="Proteomes" id="UP001152523"/>
    </source>
</evidence>
<reference evidence="2" key="1">
    <citation type="submission" date="2022-07" db="EMBL/GenBank/DDBJ databases">
        <authorList>
            <person name="Macas J."/>
            <person name="Novak P."/>
            <person name="Neumann P."/>
        </authorList>
    </citation>
    <scope>NUCLEOTIDE SEQUENCE</scope>
</reference>
<accession>A0AAV0DVB3</accession>
<dbReference type="EMBL" id="CAMAPF010000146">
    <property type="protein sequence ID" value="CAH9108362.1"/>
    <property type="molecule type" value="Genomic_DNA"/>
</dbReference>
<organism evidence="2 3">
    <name type="scientific">Cuscuta epithymum</name>
    <dbReference type="NCBI Taxonomy" id="186058"/>
    <lineage>
        <taxon>Eukaryota</taxon>
        <taxon>Viridiplantae</taxon>
        <taxon>Streptophyta</taxon>
        <taxon>Embryophyta</taxon>
        <taxon>Tracheophyta</taxon>
        <taxon>Spermatophyta</taxon>
        <taxon>Magnoliopsida</taxon>
        <taxon>eudicotyledons</taxon>
        <taxon>Gunneridae</taxon>
        <taxon>Pentapetalae</taxon>
        <taxon>asterids</taxon>
        <taxon>lamiids</taxon>
        <taxon>Solanales</taxon>
        <taxon>Convolvulaceae</taxon>
        <taxon>Cuscuteae</taxon>
        <taxon>Cuscuta</taxon>
        <taxon>Cuscuta subgen. Cuscuta</taxon>
    </lineage>
</organism>
<keyword evidence="1" id="KW-1133">Transmembrane helix</keyword>
<dbReference type="Proteomes" id="UP001152523">
    <property type="component" value="Unassembled WGS sequence"/>
</dbReference>
<name>A0AAV0DVB3_9ASTE</name>